<dbReference type="eggNOG" id="ENOG502SYIB">
    <property type="taxonomic scope" value="Eukaryota"/>
</dbReference>
<gene>
    <name evidence="2" type="ORF">H696_02534</name>
</gene>
<sequence>MVQRPGRRRRAAAVPYRLLLSMGLLFAGLLADAPAGVRATVPDLYLHATWYQGHGDRTYGNAVTTLGRPSQLVDTHIKGSRLYNQTTYLEVSDETRWGTLFSWEWTFDPHMRIPPGVTPQRMVLPLAGAEFPVGVLYTDQWACLFDESTSRDFPTGPVRLLAGHALGARHVDLLGLTEPPGGPREVHLWELTAAGLDQVSFGMPVAAGEVALAGPGPGRTFYLAAGRALWHVRHAGASGGPATVQTIPVPANLGLIRQLSATRVVSAADECPGAGDVVLLMAGNRVHVIPCAGQAEPVPGAGAAFTASLPAGASTAAGRLVTPPEAPSLQDTYPFLYFVQPGPGAEAGAMDLWRARVLPGELVWRRLVVPPGSRAPENLQLVRLQRSLAAAPAGEWALMADQRALLESGRFGCGIDGSIVCDGPGGLTGSSEGWACAENRVPGPYLVPGQLCAACAVGHYLDHPEGEAPFSSPGHVCRPCADSACHTCDASDCLVCKGSRVLQPSGPGGSMVCVSDCHGSYTRRAGVCLPTAMRLDRVQLGTIGRETLPGPVPETQVTGVGPTRLRVDPATGRPVIPPVGTEPGHVLLFPGPGQNPLIMDLADIGWSGKSPPVALRLFDTPPSYRVDFSTELGPMLDSTGHLVMGLGLFCSGIPM</sequence>
<evidence type="ECO:0000256" key="1">
    <source>
        <dbReference type="SAM" id="SignalP"/>
    </source>
</evidence>
<evidence type="ECO:0000313" key="3">
    <source>
        <dbReference type="Proteomes" id="UP000030693"/>
    </source>
</evidence>
<dbReference type="Gene3D" id="2.10.220.10">
    <property type="entry name" value="Hormone Receptor, Insulin-like Growth Factor Receptor 1, Chain A, domain 2"/>
    <property type="match status" value="1"/>
</dbReference>
<feature type="signal peptide" evidence="1">
    <location>
        <begin position="1"/>
        <end position="39"/>
    </location>
</feature>
<feature type="chain" id="PRO_5001570997" evidence="1">
    <location>
        <begin position="40"/>
        <end position="655"/>
    </location>
</feature>
<keyword evidence="3" id="KW-1185">Reference proteome</keyword>
<dbReference type="EMBL" id="KB932203">
    <property type="protein sequence ID" value="KCV71591.1"/>
    <property type="molecule type" value="Genomic_DNA"/>
</dbReference>
<proteinExistence type="predicted"/>
<keyword evidence="1" id="KW-0732">Signal</keyword>
<reference evidence="2" key="1">
    <citation type="submission" date="2013-04" db="EMBL/GenBank/DDBJ databases">
        <title>The Genome Sequence of Fonticula alba ATCC 38817.</title>
        <authorList>
            <consortium name="The Broad Institute Genomics Platform"/>
            <person name="Russ C."/>
            <person name="Cuomo C."/>
            <person name="Burger G."/>
            <person name="Gray M.W."/>
            <person name="Holland P.W.H."/>
            <person name="King N."/>
            <person name="Lang F.B.F."/>
            <person name="Roger A.J."/>
            <person name="Ruiz-Trillo I."/>
            <person name="Brown M."/>
            <person name="Walker B."/>
            <person name="Young S."/>
            <person name="Zeng Q."/>
            <person name="Gargeya S."/>
            <person name="Fitzgerald M."/>
            <person name="Haas B."/>
            <person name="Abouelleil A."/>
            <person name="Allen A.W."/>
            <person name="Alvarado L."/>
            <person name="Arachchi H.M."/>
            <person name="Berlin A.M."/>
            <person name="Chapman S.B."/>
            <person name="Gainer-Dewar J."/>
            <person name="Goldberg J."/>
            <person name="Griggs A."/>
            <person name="Gujja S."/>
            <person name="Hansen M."/>
            <person name="Howarth C."/>
            <person name="Imamovic A."/>
            <person name="Ireland A."/>
            <person name="Larimer J."/>
            <person name="McCowan C."/>
            <person name="Murphy C."/>
            <person name="Pearson M."/>
            <person name="Poon T.W."/>
            <person name="Priest M."/>
            <person name="Roberts A."/>
            <person name="Saif S."/>
            <person name="Shea T."/>
            <person name="Sisk P."/>
            <person name="Sykes S."/>
            <person name="Wortman J."/>
            <person name="Nusbaum C."/>
            <person name="Birren B."/>
        </authorList>
    </citation>
    <scope>NUCLEOTIDE SEQUENCE [LARGE SCALE GENOMIC DNA]</scope>
    <source>
        <strain evidence="2">ATCC 38817</strain>
    </source>
</reference>
<dbReference type="RefSeq" id="XP_009494714.1">
    <property type="nucleotide sequence ID" value="XM_009496439.1"/>
</dbReference>
<evidence type="ECO:0000313" key="2">
    <source>
        <dbReference type="EMBL" id="KCV71591.1"/>
    </source>
</evidence>
<dbReference type="AlphaFoldDB" id="A0A058ZCC0"/>
<protein>
    <submittedName>
        <fullName evidence="2">Uncharacterized protein</fullName>
    </submittedName>
</protein>
<organism evidence="2">
    <name type="scientific">Fonticula alba</name>
    <name type="common">Slime mold</name>
    <dbReference type="NCBI Taxonomy" id="691883"/>
    <lineage>
        <taxon>Eukaryota</taxon>
        <taxon>Rotosphaerida</taxon>
        <taxon>Fonticulaceae</taxon>
        <taxon>Fonticula</taxon>
    </lineage>
</organism>
<accession>A0A058ZCC0</accession>
<name>A0A058ZCC0_FONAL</name>
<dbReference type="Proteomes" id="UP000030693">
    <property type="component" value="Unassembled WGS sequence"/>
</dbReference>
<dbReference type="GeneID" id="20527259"/>